<dbReference type="PANTHER" id="PTHR11808">
    <property type="entry name" value="TRANS-SULFURATION ENZYME FAMILY MEMBER"/>
    <property type="match status" value="1"/>
</dbReference>
<dbReference type="GO" id="GO:0019343">
    <property type="term" value="P:cysteine biosynthetic process via cystathionine"/>
    <property type="evidence" value="ECO:0007669"/>
    <property type="project" value="TreeGrafter"/>
</dbReference>
<keyword evidence="7" id="KW-0808">Transferase</keyword>
<dbReference type="EC" id="2.5.1.48" evidence="7"/>
<proteinExistence type="inferred from homology"/>
<dbReference type="GO" id="GO:0003962">
    <property type="term" value="F:cystathionine gamma-synthase activity"/>
    <property type="evidence" value="ECO:0007669"/>
    <property type="project" value="UniProtKB-EC"/>
</dbReference>
<protein>
    <submittedName>
        <fullName evidence="7">Cystathionine gamma-synthase</fullName>
        <ecNumber evidence="7">2.5.1.48</ecNumber>
    </submittedName>
</protein>
<organism evidence="7 8">
    <name type="scientific">Eiseniibacteriota bacterium</name>
    <dbReference type="NCBI Taxonomy" id="2212470"/>
    <lineage>
        <taxon>Bacteria</taxon>
        <taxon>Candidatus Eiseniibacteriota</taxon>
    </lineage>
</organism>
<dbReference type="SUPFAM" id="SSF53383">
    <property type="entry name" value="PLP-dependent transferases"/>
    <property type="match status" value="1"/>
</dbReference>
<dbReference type="PIRSF" id="PIRSF001434">
    <property type="entry name" value="CGS"/>
    <property type="match status" value="1"/>
</dbReference>
<dbReference type="InterPro" id="IPR015424">
    <property type="entry name" value="PyrdxlP-dep_Trfase"/>
</dbReference>
<sequence>MGGESSLTPGSGFSTRAVHAGQEPDPTTGAVVVPLYQTSTYAQEALGKHKGYEYGRTHNPTRFALERNLAALEGGRHGFCFASGLAATTTLLQTLSAGDHVVAGNNLYGGTYRLFDRVFKRFGLEFSFVSAQDPDQVERAFGPRTRMLFVETPTNPMMQLTDLAAVSERARRRNVCVVVDNTFMTPYLQRPLELGAQVVLHSVTKYLNGHSDMIGGALVTSDERLAEQLRFLQNAAGAVPGPMDCWLALRGTKTLAVRMQRHEENARTLARFLAAQPQVKAVLYPGLESHPQHELARRQASGFGGMISFIPGDGSLEAGRRVSGRFRLFARAESLGGVESLVCHPASMTHASVPREDRLSIGFADGLLRLSVGIEDVEDLRADVAQALQSV</sequence>
<dbReference type="Pfam" id="PF01053">
    <property type="entry name" value="Cys_Met_Meta_PP"/>
    <property type="match status" value="1"/>
</dbReference>
<dbReference type="FunFam" id="3.90.1150.10:FF:000033">
    <property type="entry name" value="Cystathionine gamma-synthase"/>
    <property type="match status" value="1"/>
</dbReference>
<reference evidence="7 8" key="1">
    <citation type="journal article" date="2019" name="Nat. Microbiol.">
        <title>Mediterranean grassland soil C-N compound turnover is dependent on rainfall and depth, and is mediated by genomically divergent microorganisms.</title>
        <authorList>
            <person name="Diamond S."/>
            <person name="Andeer P.F."/>
            <person name="Li Z."/>
            <person name="Crits-Christoph A."/>
            <person name="Burstein D."/>
            <person name="Anantharaman K."/>
            <person name="Lane K.R."/>
            <person name="Thomas B.C."/>
            <person name="Pan C."/>
            <person name="Northen T.R."/>
            <person name="Banfield J.F."/>
        </authorList>
    </citation>
    <scope>NUCLEOTIDE SEQUENCE [LARGE SCALE GENOMIC DNA]</scope>
    <source>
        <strain evidence="7">WS_3</strain>
    </source>
</reference>
<dbReference type="Gene3D" id="3.40.640.10">
    <property type="entry name" value="Type I PLP-dependent aspartate aminotransferase-like (Major domain)"/>
    <property type="match status" value="1"/>
</dbReference>
<evidence type="ECO:0000256" key="6">
    <source>
        <dbReference type="SAM" id="MobiDB-lite"/>
    </source>
</evidence>
<dbReference type="InterPro" id="IPR015421">
    <property type="entry name" value="PyrdxlP-dep_Trfase_major"/>
</dbReference>
<evidence type="ECO:0000256" key="1">
    <source>
        <dbReference type="ARBA" id="ARBA00001933"/>
    </source>
</evidence>
<evidence type="ECO:0000256" key="4">
    <source>
        <dbReference type="PIRSR" id="PIRSR001434-2"/>
    </source>
</evidence>
<dbReference type="Proteomes" id="UP000320184">
    <property type="component" value="Unassembled WGS sequence"/>
</dbReference>
<dbReference type="GO" id="GO:0019346">
    <property type="term" value="P:transsulfuration"/>
    <property type="evidence" value="ECO:0007669"/>
    <property type="project" value="InterPro"/>
</dbReference>
<comment type="similarity">
    <text evidence="2 5">Belongs to the trans-sulfuration enzymes family.</text>
</comment>
<dbReference type="GO" id="GO:0030170">
    <property type="term" value="F:pyridoxal phosphate binding"/>
    <property type="evidence" value="ECO:0007669"/>
    <property type="project" value="InterPro"/>
</dbReference>
<dbReference type="GO" id="GO:0005737">
    <property type="term" value="C:cytoplasm"/>
    <property type="evidence" value="ECO:0007669"/>
    <property type="project" value="TreeGrafter"/>
</dbReference>
<keyword evidence="3 4" id="KW-0663">Pyridoxal phosphate</keyword>
<dbReference type="InterPro" id="IPR000277">
    <property type="entry name" value="Cys/Met-Metab_PyrdxlP-dep_enz"/>
</dbReference>
<feature type="compositionally biased region" description="Polar residues" evidence="6">
    <location>
        <begin position="1"/>
        <end position="14"/>
    </location>
</feature>
<feature type="region of interest" description="Disordered" evidence="6">
    <location>
        <begin position="1"/>
        <end position="25"/>
    </location>
</feature>
<evidence type="ECO:0000313" key="8">
    <source>
        <dbReference type="Proteomes" id="UP000320184"/>
    </source>
</evidence>
<evidence type="ECO:0000256" key="5">
    <source>
        <dbReference type="RuleBase" id="RU362118"/>
    </source>
</evidence>
<dbReference type="InterPro" id="IPR015422">
    <property type="entry name" value="PyrdxlP-dep_Trfase_small"/>
</dbReference>
<dbReference type="NCBIfam" id="NF005871">
    <property type="entry name" value="PRK07811.1"/>
    <property type="match status" value="1"/>
</dbReference>
<name>A0A538SPI1_UNCEI</name>
<dbReference type="EMBL" id="VBOT01000021">
    <property type="protein sequence ID" value="TMQ53281.1"/>
    <property type="molecule type" value="Genomic_DNA"/>
</dbReference>
<dbReference type="GO" id="GO:0004123">
    <property type="term" value="F:cystathionine gamma-lyase activity"/>
    <property type="evidence" value="ECO:0007669"/>
    <property type="project" value="TreeGrafter"/>
</dbReference>
<dbReference type="FunFam" id="3.40.640.10:FF:000009">
    <property type="entry name" value="Cystathionine gamma-synthase homolog"/>
    <property type="match status" value="1"/>
</dbReference>
<dbReference type="PANTHER" id="PTHR11808:SF15">
    <property type="entry name" value="CYSTATHIONINE GAMMA-LYASE"/>
    <property type="match status" value="1"/>
</dbReference>
<gene>
    <name evidence="7" type="ORF">E6K73_01690</name>
</gene>
<dbReference type="CDD" id="cd00614">
    <property type="entry name" value="CGS_like"/>
    <property type="match status" value="1"/>
</dbReference>
<comment type="cofactor">
    <cofactor evidence="1 5">
        <name>pyridoxal 5'-phosphate</name>
        <dbReference type="ChEBI" id="CHEBI:597326"/>
    </cofactor>
</comment>
<comment type="caution">
    <text evidence="7">The sequence shown here is derived from an EMBL/GenBank/DDBJ whole genome shotgun (WGS) entry which is preliminary data.</text>
</comment>
<dbReference type="Gene3D" id="3.90.1150.10">
    <property type="entry name" value="Aspartate Aminotransferase, domain 1"/>
    <property type="match status" value="1"/>
</dbReference>
<evidence type="ECO:0000256" key="2">
    <source>
        <dbReference type="ARBA" id="ARBA00009077"/>
    </source>
</evidence>
<evidence type="ECO:0000256" key="3">
    <source>
        <dbReference type="ARBA" id="ARBA00022898"/>
    </source>
</evidence>
<dbReference type="GO" id="GO:0009086">
    <property type="term" value="P:methionine biosynthetic process"/>
    <property type="evidence" value="ECO:0007669"/>
    <property type="project" value="UniProtKB-ARBA"/>
</dbReference>
<evidence type="ECO:0000313" key="7">
    <source>
        <dbReference type="EMBL" id="TMQ53281.1"/>
    </source>
</evidence>
<accession>A0A538SPI1</accession>
<feature type="modified residue" description="N6-(pyridoxal phosphate)lysine" evidence="4">
    <location>
        <position position="205"/>
    </location>
</feature>
<dbReference type="AlphaFoldDB" id="A0A538SPI1"/>